<dbReference type="Gene3D" id="3.90.550.10">
    <property type="entry name" value="Spore Coat Polysaccharide Biosynthesis Protein SpsA, Chain A"/>
    <property type="match status" value="1"/>
</dbReference>
<keyword evidence="3" id="KW-0328">Glycosyltransferase</keyword>
<comment type="caution">
    <text evidence="3">The sequence shown here is derived from an EMBL/GenBank/DDBJ whole genome shotgun (WGS) entry which is preliminary data.</text>
</comment>
<accession>A0ABV6ZXQ1</accession>
<dbReference type="GO" id="GO:0016757">
    <property type="term" value="F:glycosyltransferase activity"/>
    <property type="evidence" value="ECO:0007669"/>
    <property type="project" value="UniProtKB-KW"/>
</dbReference>
<dbReference type="Pfam" id="PF00535">
    <property type="entry name" value="Glycos_transf_2"/>
    <property type="match status" value="1"/>
</dbReference>
<feature type="domain" description="Glycosyltransferase 2-like" evidence="2">
    <location>
        <begin position="5"/>
        <end position="168"/>
    </location>
</feature>
<dbReference type="SUPFAM" id="SSF53448">
    <property type="entry name" value="Nucleotide-diphospho-sugar transferases"/>
    <property type="match status" value="1"/>
</dbReference>
<gene>
    <name evidence="3" type="ORF">ACFOOR_08560</name>
</gene>
<dbReference type="InterPro" id="IPR029044">
    <property type="entry name" value="Nucleotide-diphossugar_trans"/>
</dbReference>
<keyword evidence="4" id="KW-1185">Reference proteome</keyword>
<keyword evidence="1" id="KW-1133">Transmembrane helix</keyword>
<dbReference type="PANTHER" id="PTHR22916">
    <property type="entry name" value="GLYCOSYLTRANSFERASE"/>
    <property type="match status" value="1"/>
</dbReference>
<dbReference type="InterPro" id="IPR001173">
    <property type="entry name" value="Glyco_trans_2-like"/>
</dbReference>
<dbReference type="PANTHER" id="PTHR22916:SF3">
    <property type="entry name" value="UDP-GLCNAC:BETAGAL BETA-1,3-N-ACETYLGLUCOSAMINYLTRANSFERASE-LIKE PROTEIN 1"/>
    <property type="match status" value="1"/>
</dbReference>
<proteinExistence type="predicted"/>
<protein>
    <submittedName>
        <fullName evidence="3">Glycosyltransferase family 2 protein</fullName>
        <ecNumber evidence="3">2.4.-.-</ecNumber>
    </submittedName>
</protein>
<keyword evidence="3" id="KW-0808">Transferase</keyword>
<dbReference type="EMBL" id="JBHRSV010000016">
    <property type="protein sequence ID" value="MFC2926156.1"/>
    <property type="molecule type" value="Genomic_DNA"/>
</dbReference>
<reference evidence="4" key="1">
    <citation type="journal article" date="2019" name="Int. J. Syst. Evol. Microbiol.">
        <title>The Global Catalogue of Microorganisms (GCM) 10K type strain sequencing project: providing services to taxonomists for standard genome sequencing and annotation.</title>
        <authorList>
            <consortium name="The Broad Institute Genomics Platform"/>
            <consortium name="The Broad Institute Genome Sequencing Center for Infectious Disease"/>
            <person name="Wu L."/>
            <person name="Ma J."/>
        </authorList>
    </citation>
    <scope>NUCLEOTIDE SEQUENCE [LARGE SCALE GENOMIC DNA]</scope>
    <source>
        <strain evidence="4">KCTC 52487</strain>
    </source>
</reference>
<sequence>MTDISVIIPTFKRPEGLDRAARSILRQANPCGLKLELIIVDNDPAATALDAVRGLADGAPFPVRYVHAAEPGVANARNAGVTAASGDFIAFLDDDEEAPAAWLCELVGEQRFHEADVVFGPVRARLPEAITDHRAYYIQFFSRIGPEDSGVIDHYYGCGNSLIRRAALPQRDAPFSAERNDIGGEDDLLFAEMERAGARFAWCAEAFVYEDPMLSRTRLGYTLRRAFAYGQGPSAACAAARHLPGILFWMAVGAAQFAVYGTAAAALWLVRAPRRARMLDKAVRGLGKLFWGGPFKLKFYGSAA</sequence>
<dbReference type="CDD" id="cd00761">
    <property type="entry name" value="Glyco_tranf_GTA_type"/>
    <property type="match status" value="1"/>
</dbReference>
<feature type="transmembrane region" description="Helical" evidence="1">
    <location>
        <begin position="246"/>
        <end position="270"/>
    </location>
</feature>
<dbReference type="Proteomes" id="UP001595379">
    <property type="component" value="Unassembled WGS sequence"/>
</dbReference>
<evidence type="ECO:0000256" key="1">
    <source>
        <dbReference type="SAM" id="Phobius"/>
    </source>
</evidence>
<dbReference type="EC" id="2.4.-.-" evidence="3"/>
<keyword evidence="1" id="KW-0812">Transmembrane</keyword>
<dbReference type="RefSeq" id="WP_343164473.1">
    <property type="nucleotide sequence ID" value="NZ_JBHRSV010000016.1"/>
</dbReference>
<keyword evidence="1" id="KW-0472">Membrane</keyword>
<evidence type="ECO:0000259" key="2">
    <source>
        <dbReference type="Pfam" id="PF00535"/>
    </source>
</evidence>
<name>A0ABV6ZXQ1_9PROT</name>
<evidence type="ECO:0000313" key="3">
    <source>
        <dbReference type="EMBL" id="MFC2926156.1"/>
    </source>
</evidence>
<evidence type="ECO:0000313" key="4">
    <source>
        <dbReference type="Proteomes" id="UP001595379"/>
    </source>
</evidence>
<organism evidence="3 4">
    <name type="scientific">Hyphobacterium vulgare</name>
    <dbReference type="NCBI Taxonomy" id="1736751"/>
    <lineage>
        <taxon>Bacteria</taxon>
        <taxon>Pseudomonadati</taxon>
        <taxon>Pseudomonadota</taxon>
        <taxon>Alphaproteobacteria</taxon>
        <taxon>Maricaulales</taxon>
        <taxon>Maricaulaceae</taxon>
        <taxon>Hyphobacterium</taxon>
    </lineage>
</organism>